<protein>
    <submittedName>
        <fullName evidence="2">Uncharacterized protein</fullName>
    </submittedName>
</protein>
<organism evidence="2 3">
    <name type="scientific">Actinoallomurus spadix</name>
    <dbReference type="NCBI Taxonomy" id="79912"/>
    <lineage>
        <taxon>Bacteria</taxon>
        <taxon>Bacillati</taxon>
        <taxon>Actinomycetota</taxon>
        <taxon>Actinomycetes</taxon>
        <taxon>Streptosporangiales</taxon>
        <taxon>Thermomonosporaceae</taxon>
        <taxon>Actinoallomurus</taxon>
    </lineage>
</organism>
<feature type="transmembrane region" description="Helical" evidence="1">
    <location>
        <begin position="109"/>
        <end position="132"/>
    </location>
</feature>
<proteinExistence type="predicted"/>
<keyword evidence="1" id="KW-0812">Transmembrane</keyword>
<keyword evidence="1" id="KW-0472">Membrane</keyword>
<accession>A0ABP3GZP2</accession>
<name>A0ABP3GZP2_9ACTN</name>
<feature type="transmembrane region" description="Helical" evidence="1">
    <location>
        <begin position="139"/>
        <end position="157"/>
    </location>
</feature>
<evidence type="ECO:0000313" key="3">
    <source>
        <dbReference type="Proteomes" id="UP001501822"/>
    </source>
</evidence>
<dbReference type="EMBL" id="BAAABM010000047">
    <property type="protein sequence ID" value="GAA0355772.1"/>
    <property type="molecule type" value="Genomic_DNA"/>
</dbReference>
<comment type="caution">
    <text evidence="2">The sequence shown here is derived from an EMBL/GenBank/DDBJ whole genome shotgun (WGS) entry which is preliminary data.</text>
</comment>
<feature type="transmembrane region" description="Helical" evidence="1">
    <location>
        <begin position="67"/>
        <end position="89"/>
    </location>
</feature>
<feature type="transmembrane region" description="Helical" evidence="1">
    <location>
        <begin position="7"/>
        <end position="27"/>
    </location>
</feature>
<keyword evidence="3" id="KW-1185">Reference proteome</keyword>
<feature type="transmembrane region" description="Helical" evidence="1">
    <location>
        <begin position="163"/>
        <end position="182"/>
    </location>
</feature>
<keyword evidence="1" id="KW-1133">Transmembrane helix</keyword>
<reference evidence="3" key="1">
    <citation type="journal article" date="2019" name="Int. J. Syst. Evol. Microbiol.">
        <title>The Global Catalogue of Microorganisms (GCM) 10K type strain sequencing project: providing services to taxonomists for standard genome sequencing and annotation.</title>
        <authorList>
            <consortium name="The Broad Institute Genomics Platform"/>
            <consortium name="The Broad Institute Genome Sequencing Center for Infectious Disease"/>
            <person name="Wu L."/>
            <person name="Ma J."/>
        </authorList>
    </citation>
    <scope>NUCLEOTIDE SEQUENCE [LARGE SCALE GENOMIC DNA]</scope>
    <source>
        <strain evidence="3">JCM 3146</strain>
    </source>
</reference>
<sequence>MHSVSRIIAGGCLVMGPALQAISTFYWSDRYQGITAGTLIVAATTCWLIGLVALYRLIEPRVPRYTAIALPPAIYGCVGGASFGLQGMHEELFDVSHSEAVRLIQQHPGAAFVTFWFAGSAFPLSLFMLGVVLTRIRAVPGPIGVLLFGGALAFPLSRVPREIAIAHLADLVLLVPFVYLGARMVLGHLALAPAADRSTAALPDSPMSSRQ</sequence>
<gene>
    <name evidence="2" type="ORF">GCM10010151_51750</name>
</gene>
<feature type="transmembrane region" description="Helical" evidence="1">
    <location>
        <begin position="33"/>
        <end position="55"/>
    </location>
</feature>
<evidence type="ECO:0000313" key="2">
    <source>
        <dbReference type="EMBL" id="GAA0355772.1"/>
    </source>
</evidence>
<evidence type="ECO:0000256" key="1">
    <source>
        <dbReference type="SAM" id="Phobius"/>
    </source>
</evidence>
<dbReference type="Proteomes" id="UP001501822">
    <property type="component" value="Unassembled WGS sequence"/>
</dbReference>